<name>A0A1I4JNQ7_9FIRM</name>
<gene>
    <name evidence="1" type="ORF">SAMN04490355_101327</name>
</gene>
<proteinExistence type="predicted"/>
<dbReference type="AlphaFoldDB" id="A0A1I4JNQ7"/>
<keyword evidence="2" id="KW-1185">Reference proteome</keyword>
<protein>
    <submittedName>
        <fullName evidence="1">Uncharacterized protein</fullName>
    </submittedName>
</protein>
<evidence type="ECO:0000313" key="1">
    <source>
        <dbReference type="EMBL" id="SFL67766.1"/>
    </source>
</evidence>
<organism evidence="1 2">
    <name type="scientific">Pelosinus propionicus DSM 13327</name>
    <dbReference type="NCBI Taxonomy" id="1123291"/>
    <lineage>
        <taxon>Bacteria</taxon>
        <taxon>Bacillati</taxon>
        <taxon>Bacillota</taxon>
        <taxon>Negativicutes</taxon>
        <taxon>Selenomonadales</taxon>
        <taxon>Sporomusaceae</taxon>
        <taxon>Pelosinus</taxon>
    </lineage>
</organism>
<dbReference type="Proteomes" id="UP000199520">
    <property type="component" value="Unassembled WGS sequence"/>
</dbReference>
<sequence>MFRHHWHHNRRSHMMEDMMGSKLGMALTAGALVYLGSKLIRRLKYH</sequence>
<reference evidence="2" key="1">
    <citation type="submission" date="2016-10" db="EMBL/GenBank/DDBJ databases">
        <authorList>
            <person name="Varghese N."/>
            <person name="Submissions S."/>
        </authorList>
    </citation>
    <scope>NUCLEOTIDE SEQUENCE [LARGE SCALE GENOMIC DNA]</scope>
    <source>
        <strain evidence="2">DSM 13327</strain>
    </source>
</reference>
<accession>A0A1I4JNQ7</accession>
<dbReference type="RefSeq" id="WP_175490504.1">
    <property type="nucleotide sequence ID" value="NZ_FOTS01000013.1"/>
</dbReference>
<dbReference type="EMBL" id="FOTS01000013">
    <property type="protein sequence ID" value="SFL67766.1"/>
    <property type="molecule type" value="Genomic_DNA"/>
</dbReference>
<evidence type="ECO:0000313" key="2">
    <source>
        <dbReference type="Proteomes" id="UP000199520"/>
    </source>
</evidence>